<dbReference type="GO" id="GO:0000976">
    <property type="term" value="F:transcription cis-regulatory region binding"/>
    <property type="evidence" value="ECO:0007669"/>
    <property type="project" value="TreeGrafter"/>
</dbReference>
<dbReference type="InterPro" id="IPR036388">
    <property type="entry name" value="WH-like_DNA-bd_sf"/>
</dbReference>
<evidence type="ECO:0000256" key="1">
    <source>
        <dbReference type="ARBA" id="ARBA00007957"/>
    </source>
</evidence>
<dbReference type="Proteomes" id="UP000195766">
    <property type="component" value="Unassembled WGS sequence"/>
</dbReference>
<dbReference type="GO" id="GO:0003700">
    <property type="term" value="F:DNA-binding transcription factor activity"/>
    <property type="evidence" value="ECO:0007669"/>
    <property type="project" value="InterPro"/>
</dbReference>
<keyword evidence="4" id="KW-0805">Transcription regulation</keyword>
<dbReference type="OrthoDB" id="9801127at2"/>
<evidence type="ECO:0000256" key="4">
    <source>
        <dbReference type="ARBA" id="ARBA00023015"/>
    </source>
</evidence>
<dbReference type="GO" id="GO:0005829">
    <property type="term" value="C:cytosol"/>
    <property type="evidence" value="ECO:0007669"/>
    <property type="project" value="TreeGrafter"/>
</dbReference>
<feature type="binding site" evidence="7">
    <location>
        <position position="122"/>
    </location>
    <ligand>
        <name>Zn(2+)</name>
        <dbReference type="ChEBI" id="CHEBI:29105"/>
    </ligand>
</feature>
<organism evidence="8 9">
    <name type="scientific">Brevundimonas diminuta 3F5N</name>
    <dbReference type="NCBI Taxonomy" id="1255603"/>
    <lineage>
        <taxon>Bacteria</taxon>
        <taxon>Pseudomonadati</taxon>
        <taxon>Pseudomonadota</taxon>
        <taxon>Alphaproteobacteria</taxon>
        <taxon>Caulobacterales</taxon>
        <taxon>Caulobacteraceae</taxon>
        <taxon>Brevundimonas</taxon>
    </lineage>
</organism>
<dbReference type="InterPro" id="IPR002481">
    <property type="entry name" value="FUR"/>
</dbReference>
<dbReference type="RefSeq" id="WP_087139136.1">
    <property type="nucleotide sequence ID" value="NZ_FUIE01000015.1"/>
</dbReference>
<feature type="binding site" evidence="7">
    <location>
        <position position="158"/>
    </location>
    <ligand>
        <name>Zn(2+)</name>
        <dbReference type="ChEBI" id="CHEBI:29105"/>
    </ligand>
</feature>
<evidence type="ECO:0000313" key="8">
    <source>
        <dbReference type="EMBL" id="SJM50196.1"/>
    </source>
</evidence>
<feature type="binding site" evidence="7">
    <location>
        <position position="161"/>
    </location>
    <ligand>
        <name>Zn(2+)</name>
        <dbReference type="ChEBI" id="CHEBI:29105"/>
    </ligand>
</feature>
<keyword evidence="6" id="KW-0804">Transcription</keyword>
<name>A0A1R4F2S4_BREDI</name>
<sequence>MGLACDHEHAAGGADAAEVERALTAVEARCAVDGERMTAPRRRVLELLLTAGEPVKAYDLIARYGLDGQAAKPPTVYRALDFLERRGLAHRIASISAYVACTADALGEDKGHAAAFLICDCCGAAEEVAVQGGDAFARAAAGAGYAIERTTIEGHGRCPACRVAA</sequence>
<keyword evidence="7" id="KW-0479">Metal-binding</keyword>
<dbReference type="GO" id="GO:1900376">
    <property type="term" value="P:regulation of secondary metabolite biosynthetic process"/>
    <property type="evidence" value="ECO:0007669"/>
    <property type="project" value="TreeGrafter"/>
</dbReference>
<dbReference type="Gene3D" id="1.10.10.10">
    <property type="entry name" value="Winged helix-like DNA-binding domain superfamily/Winged helix DNA-binding domain"/>
    <property type="match status" value="1"/>
</dbReference>
<feature type="binding site" evidence="7">
    <location>
        <position position="119"/>
    </location>
    <ligand>
        <name>Zn(2+)</name>
        <dbReference type="ChEBI" id="CHEBI:29105"/>
    </ligand>
</feature>
<reference evidence="8 9" key="1">
    <citation type="submission" date="2017-02" db="EMBL/GenBank/DDBJ databases">
        <authorList>
            <person name="Peterson S.W."/>
        </authorList>
    </citation>
    <scope>NUCLEOTIDE SEQUENCE [LARGE SCALE GENOMIC DNA]</scope>
    <source>
        <strain evidence="8 9">3F5N</strain>
    </source>
</reference>
<accession>A0A1R4F2S4</accession>
<keyword evidence="2" id="KW-0678">Repressor</keyword>
<evidence type="ECO:0000313" key="9">
    <source>
        <dbReference type="Proteomes" id="UP000195766"/>
    </source>
</evidence>
<evidence type="ECO:0000256" key="7">
    <source>
        <dbReference type="PIRSR" id="PIRSR602481-1"/>
    </source>
</evidence>
<evidence type="ECO:0000256" key="5">
    <source>
        <dbReference type="ARBA" id="ARBA00023125"/>
    </source>
</evidence>
<dbReference type="InterPro" id="IPR043135">
    <property type="entry name" value="Fur_C"/>
</dbReference>
<gene>
    <name evidence="8" type="ORF">FM111_02305</name>
</gene>
<dbReference type="Pfam" id="PF01475">
    <property type="entry name" value="FUR"/>
    <property type="match status" value="1"/>
</dbReference>
<proteinExistence type="inferred from homology"/>
<keyword evidence="3 7" id="KW-0862">Zinc</keyword>
<dbReference type="Gene3D" id="3.30.1490.190">
    <property type="match status" value="1"/>
</dbReference>
<evidence type="ECO:0000256" key="6">
    <source>
        <dbReference type="ARBA" id="ARBA00023163"/>
    </source>
</evidence>
<evidence type="ECO:0000256" key="3">
    <source>
        <dbReference type="ARBA" id="ARBA00022833"/>
    </source>
</evidence>
<dbReference type="PANTHER" id="PTHR33202">
    <property type="entry name" value="ZINC UPTAKE REGULATION PROTEIN"/>
    <property type="match status" value="1"/>
</dbReference>
<dbReference type="GO" id="GO:0008270">
    <property type="term" value="F:zinc ion binding"/>
    <property type="evidence" value="ECO:0007669"/>
    <property type="project" value="TreeGrafter"/>
</dbReference>
<dbReference type="SUPFAM" id="SSF46785">
    <property type="entry name" value="Winged helix' DNA-binding domain"/>
    <property type="match status" value="1"/>
</dbReference>
<comment type="cofactor">
    <cofactor evidence="7">
        <name>Zn(2+)</name>
        <dbReference type="ChEBI" id="CHEBI:29105"/>
    </cofactor>
    <text evidence="7">Binds 1 zinc ion per subunit.</text>
</comment>
<keyword evidence="5" id="KW-0238">DNA-binding</keyword>
<dbReference type="PANTHER" id="PTHR33202:SF6">
    <property type="entry name" value="ZINC UPTAKE REGULATION PROTEIN"/>
    <property type="match status" value="1"/>
</dbReference>
<dbReference type="InterPro" id="IPR036390">
    <property type="entry name" value="WH_DNA-bd_sf"/>
</dbReference>
<dbReference type="AlphaFoldDB" id="A0A1R4F2S4"/>
<dbReference type="EMBL" id="FUIE01000015">
    <property type="protein sequence ID" value="SJM50196.1"/>
    <property type="molecule type" value="Genomic_DNA"/>
</dbReference>
<dbReference type="GO" id="GO:0045892">
    <property type="term" value="P:negative regulation of DNA-templated transcription"/>
    <property type="evidence" value="ECO:0007669"/>
    <property type="project" value="TreeGrafter"/>
</dbReference>
<comment type="similarity">
    <text evidence="1">Belongs to the Fur family.</text>
</comment>
<protein>
    <submittedName>
        <fullName evidence="8">Zinc uptake regulation protein ZUR</fullName>
    </submittedName>
</protein>
<evidence type="ECO:0000256" key="2">
    <source>
        <dbReference type="ARBA" id="ARBA00022491"/>
    </source>
</evidence>